<keyword evidence="2" id="KW-1185">Reference proteome</keyword>
<dbReference type="Proteomes" id="UP001276659">
    <property type="component" value="Unassembled WGS sequence"/>
</dbReference>
<proteinExistence type="predicted"/>
<dbReference type="EMBL" id="JASNWA010000007">
    <property type="protein sequence ID" value="KAK3173573.1"/>
    <property type="molecule type" value="Genomic_DNA"/>
</dbReference>
<organism evidence="1 2">
    <name type="scientific">Lepraria neglecta</name>
    <dbReference type="NCBI Taxonomy" id="209136"/>
    <lineage>
        <taxon>Eukaryota</taxon>
        <taxon>Fungi</taxon>
        <taxon>Dikarya</taxon>
        <taxon>Ascomycota</taxon>
        <taxon>Pezizomycotina</taxon>
        <taxon>Lecanoromycetes</taxon>
        <taxon>OSLEUM clade</taxon>
        <taxon>Lecanoromycetidae</taxon>
        <taxon>Lecanorales</taxon>
        <taxon>Lecanorineae</taxon>
        <taxon>Stereocaulaceae</taxon>
        <taxon>Lepraria</taxon>
    </lineage>
</organism>
<gene>
    <name evidence="1" type="ORF">OEA41_006904</name>
</gene>
<evidence type="ECO:0000313" key="2">
    <source>
        <dbReference type="Proteomes" id="UP001276659"/>
    </source>
</evidence>
<evidence type="ECO:0000313" key="1">
    <source>
        <dbReference type="EMBL" id="KAK3173573.1"/>
    </source>
</evidence>
<dbReference type="AlphaFoldDB" id="A0AAD9ZCA3"/>
<name>A0AAD9ZCA3_9LECA</name>
<accession>A0AAD9ZCA3</accession>
<sequence>MNRKWISAGSVRAYRSDHMNADLTENDTFTNALADLIADDPGQIASLIGQLPAEWYPISNPHSPGLHQHISLTPNPNRTLPVCDGGKNYYGWDYVTMVWKSVNNQTKPAIGNGGVHRAGGWPLQVPHQWVPCACGFRGNEREIFDNASSIAKLGGGFFGLAIQSCDMTIAQNNSQGFLQLNGGQPPNHKVTLAERYTYTMTEKSAPAVQSDPPPFV</sequence>
<reference evidence="1" key="1">
    <citation type="submission" date="2022-11" db="EMBL/GenBank/DDBJ databases">
        <title>Chromosomal genome sequence assembly and mating type (MAT) locus characterization of the leprose asexual lichenized fungus Lepraria neglecta (Nyl.) Erichsen.</title>
        <authorList>
            <person name="Allen J.L."/>
            <person name="Pfeffer B."/>
        </authorList>
    </citation>
    <scope>NUCLEOTIDE SEQUENCE</scope>
    <source>
        <strain evidence="1">Allen 5258</strain>
    </source>
</reference>
<protein>
    <submittedName>
        <fullName evidence="1">Uncharacterized protein</fullName>
    </submittedName>
</protein>
<comment type="caution">
    <text evidence="1">The sequence shown here is derived from an EMBL/GenBank/DDBJ whole genome shotgun (WGS) entry which is preliminary data.</text>
</comment>